<evidence type="ECO:0000313" key="2">
    <source>
        <dbReference type="EMBL" id="KAH7315930.1"/>
    </source>
</evidence>
<accession>A0A8T2SD13</accession>
<name>A0A8T2SD13_CERRI</name>
<keyword evidence="1" id="KW-1133">Transmembrane helix</keyword>
<protein>
    <submittedName>
        <fullName evidence="2">Uncharacterized protein</fullName>
    </submittedName>
</protein>
<organism evidence="2 3">
    <name type="scientific">Ceratopteris richardii</name>
    <name type="common">Triangle waterfern</name>
    <dbReference type="NCBI Taxonomy" id="49495"/>
    <lineage>
        <taxon>Eukaryota</taxon>
        <taxon>Viridiplantae</taxon>
        <taxon>Streptophyta</taxon>
        <taxon>Embryophyta</taxon>
        <taxon>Tracheophyta</taxon>
        <taxon>Polypodiopsida</taxon>
        <taxon>Polypodiidae</taxon>
        <taxon>Polypodiales</taxon>
        <taxon>Pteridineae</taxon>
        <taxon>Pteridaceae</taxon>
        <taxon>Parkerioideae</taxon>
        <taxon>Ceratopteris</taxon>
    </lineage>
</organism>
<sequence length="160" mass="17722">MGVRSVALWSVAAAGATLVALPAVVVFIWAAVLGAFLVGVLGIVRFLLRLWNPRLGVILEERKQLRKQRMQKREARKLEIEEGIGMTAAESRFLLVHQYLQDQLDTITQHLHVHAGDSDSLLDLHPVAPRSSIADDFDHSPHSAFSSIHDSGCLRRTRTG</sequence>
<gene>
    <name evidence="2" type="ORF">KP509_21G071100</name>
</gene>
<keyword evidence="3" id="KW-1185">Reference proteome</keyword>
<comment type="caution">
    <text evidence="2">The sequence shown here is derived from an EMBL/GenBank/DDBJ whole genome shotgun (WGS) entry which is preliminary data.</text>
</comment>
<evidence type="ECO:0000256" key="1">
    <source>
        <dbReference type="SAM" id="Phobius"/>
    </source>
</evidence>
<proteinExistence type="predicted"/>
<dbReference type="EMBL" id="CM035426">
    <property type="protein sequence ID" value="KAH7315930.1"/>
    <property type="molecule type" value="Genomic_DNA"/>
</dbReference>
<evidence type="ECO:0000313" key="3">
    <source>
        <dbReference type="Proteomes" id="UP000825935"/>
    </source>
</evidence>
<keyword evidence="1" id="KW-0812">Transmembrane</keyword>
<keyword evidence="1" id="KW-0472">Membrane</keyword>
<feature type="transmembrane region" description="Helical" evidence="1">
    <location>
        <begin position="26"/>
        <end position="48"/>
    </location>
</feature>
<dbReference type="Proteomes" id="UP000825935">
    <property type="component" value="Chromosome 21"/>
</dbReference>
<dbReference type="AlphaFoldDB" id="A0A8T2SD13"/>
<reference evidence="2" key="1">
    <citation type="submission" date="2021-08" db="EMBL/GenBank/DDBJ databases">
        <title>WGS assembly of Ceratopteris richardii.</title>
        <authorList>
            <person name="Marchant D.B."/>
            <person name="Chen G."/>
            <person name="Jenkins J."/>
            <person name="Shu S."/>
            <person name="Leebens-Mack J."/>
            <person name="Grimwood J."/>
            <person name="Schmutz J."/>
            <person name="Soltis P."/>
            <person name="Soltis D."/>
            <person name="Chen Z.-H."/>
        </authorList>
    </citation>
    <scope>NUCLEOTIDE SEQUENCE</scope>
    <source>
        <strain evidence="2">Whitten #5841</strain>
        <tissue evidence="2">Leaf</tissue>
    </source>
</reference>